<dbReference type="Proteomes" id="UP001054821">
    <property type="component" value="Chromosome 1"/>
</dbReference>
<comment type="caution">
    <text evidence="2">The sequence shown here is derived from an EMBL/GenBank/DDBJ whole genome shotgun (WGS) entry which is preliminary data.</text>
</comment>
<sequence length="109" mass="11968">MLDGCGCAHIRHITPSPLVDVGSYNPPPLRARRPRRHTRTTLQSGSDTKLSHPGINSTVARYCPLWAPLSALTVLFLGTHEQLPSGSPILGLLQPPTRLTPEFLRLRSQ</sequence>
<proteinExistence type="predicted"/>
<feature type="compositionally biased region" description="Basic residues" evidence="1">
    <location>
        <begin position="30"/>
        <end position="39"/>
    </location>
</feature>
<gene>
    <name evidence="2" type="ORF">L3X38_004798</name>
</gene>
<feature type="compositionally biased region" description="Polar residues" evidence="1">
    <location>
        <begin position="42"/>
        <end position="53"/>
    </location>
</feature>
<accession>A0AAD4ZPG2</accession>
<dbReference type="AlphaFoldDB" id="A0AAD4ZPG2"/>
<keyword evidence="3" id="KW-1185">Reference proteome</keyword>
<evidence type="ECO:0000313" key="2">
    <source>
        <dbReference type="EMBL" id="KAI5351907.1"/>
    </source>
</evidence>
<organism evidence="2 3">
    <name type="scientific">Prunus dulcis</name>
    <name type="common">Almond</name>
    <name type="synonym">Amygdalus dulcis</name>
    <dbReference type="NCBI Taxonomy" id="3755"/>
    <lineage>
        <taxon>Eukaryota</taxon>
        <taxon>Viridiplantae</taxon>
        <taxon>Streptophyta</taxon>
        <taxon>Embryophyta</taxon>
        <taxon>Tracheophyta</taxon>
        <taxon>Spermatophyta</taxon>
        <taxon>Magnoliopsida</taxon>
        <taxon>eudicotyledons</taxon>
        <taxon>Gunneridae</taxon>
        <taxon>Pentapetalae</taxon>
        <taxon>rosids</taxon>
        <taxon>fabids</taxon>
        <taxon>Rosales</taxon>
        <taxon>Rosaceae</taxon>
        <taxon>Amygdaloideae</taxon>
        <taxon>Amygdaleae</taxon>
        <taxon>Prunus</taxon>
    </lineage>
</organism>
<reference evidence="2 3" key="1">
    <citation type="journal article" date="2022" name="G3 (Bethesda)">
        <title>Whole-genome sequence and methylome profiling of the almond [Prunus dulcis (Mill.) D.A. Webb] cultivar 'Nonpareil'.</title>
        <authorList>
            <person name="D'Amico-Willman K.M."/>
            <person name="Ouma W.Z."/>
            <person name="Meulia T."/>
            <person name="Sideli G.M."/>
            <person name="Gradziel T.M."/>
            <person name="Fresnedo-Ramirez J."/>
        </authorList>
    </citation>
    <scope>NUCLEOTIDE SEQUENCE [LARGE SCALE GENOMIC DNA]</scope>
    <source>
        <strain evidence="2">Clone GOH B32 T37-40</strain>
    </source>
</reference>
<dbReference type="EMBL" id="JAJFAZ020000001">
    <property type="protein sequence ID" value="KAI5351907.1"/>
    <property type="molecule type" value="Genomic_DNA"/>
</dbReference>
<feature type="region of interest" description="Disordered" evidence="1">
    <location>
        <begin position="24"/>
        <end position="53"/>
    </location>
</feature>
<protein>
    <submittedName>
        <fullName evidence="2">Uncharacterized protein</fullName>
    </submittedName>
</protein>
<evidence type="ECO:0000256" key="1">
    <source>
        <dbReference type="SAM" id="MobiDB-lite"/>
    </source>
</evidence>
<evidence type="ECO:0000313" key="3">
    <source>
        <dbReference type="Proteomes" id="UP001054821"/>
    </source>
</evidence>
<name>A0AAD4ZPG2_PRUDU</name>